<comment type="caution">
    <text evidence="1">The sequence shown here is derived from an EMBL/GenBank/DDBJ whole genome shotgun (WGS) entry which is preliminary data.</text>
</comment>
<dbReference type="RefSeq" id="WP_018645460.1">
    <property type="nucleotide sequence ID" value="NZ_VLLA01000005.1"/>
</dbReference>
<sequence length="90" mass="9854">MYKLIRTIIPILLLSGRAAAAHVIAPGRLLISSASVQIASSQPSGPIGRAPVGHRQPKTRDVLFETPNDLERRSEEDIKIDRKLIICRGC</sequence>
<gene>
    <name evidence="1" type="ORF">IQ16_02849</name>
</gene>
<dbReference type="Proteomes" id="UP000316291">
    <property type="component" value="Unassembled WGS sequence"/>
</dbReference>
<proteinExistence type="predicted"/>
<dbReference type="AlphaFoldDB" id="A0A562RUL5"/>
<reference evidence="1 2" key="1">
    <citation type="journal article" date="2015" name="Stand. Genomic Sci.">
        <title>Genomic Encyclopedia of Bacterial and Archaeal Type Strains, Phase III: the genomes of soil and plant-associated and newly described type strains.</title>
        <authorList>
            <person name="Whitman W.B."/>
            <person name="Woyke T."/>
            <person name="Klenk H.P."/>
            <person name="Zhou Y."/>
            <person name="Lilburn T.G."/>
            <person name="Beck B.J."/>
            <person name="De Vos P."/>
            <person name="Vandamme P."/>
            <person name="Eisen J.A."/>
            <person name="Garrity G."/>
            <person name="Hugenholtz P."/>
            <person name="Kyrpides N.C."/>
        </authorList>
    </citation>
    <scope>NUCLEOTIDE SEQUENCE [LARGE SCALE GENOMIC DNA]</scope>
    <source>
        <strain evidence="1 2">CGMCC 1.10948</strain>
    </source>
</reference>
<dbReference type="OrthoDB" id="8240318at2"/>
<dbReference type="EMBL" id="VLLA01000005">
    <property type="protein sequence ID" value="TWI72174.1"/>
    <property type="molecule type" value="Genomic_DNA"/>
</dbReference>
<protein>
    <submittedName>
        <fullName evidence="1">Uncharacterized protein</fullName>
    </submittedName>
</protein>
<organism evidence="1 2">
    <name type="scientific">Bradyrhizobium huanghuaihaiense</name>
    <dbReference type="NCBI Taxonomy" id="990078"/>
    <lineage>
        <taxon>Bacteria</taxon>
        <taxon>Pseudomonadati</taxon>
        <taxon>Pseudomonadota</taxon>
        <taxon>Alphaproteobacteria</taxon>
        <taxon>Hyphomicrobiales</taxon>
        <taxon>Nitrobacteraceae</taxon>
        <taxon>Bradyrhizobium</taxon>
    </lineage>
</organism>
<keyword evidence="2" id="KW-1185">Reference proteome</keyword>
<name>A0A562RUL5_9BRAD</name>
<evidence type="ECO:0000313" key="1">
    <source>
        <dbReference type="EMBL" id="TWI72174.1"/>
    </source>
</evidence>
<accession>A0A562RUL5</accession>
<evidence type="ECO:0000313" key="2">
    <source>
        <dbReference type="Proteomes" id="UP000316291"/>
    </source>
</evidence>